<feature type="compositionally biased region" description="Polar residues" evidence="1">
    <location>
        <begin position="67"/>
        <end position="79"/>
    </location>
</feature>
<dbReference type="EMBL" id="LR031879">
    <property type="protein sequence ID" value="VDD56706.1"/>
    <property type="molecule type" value="Genomic_DNA"/>
</dbReference>
<protein>
    <submittedName>
        <fullName evidence="2">Uncharacterized protein</fullName>
    </submittedName>
</protein>
<proteinExistence type="predicted"/>
<evidence type="ECO:0000313" key="2">
    <source>
        <dbReference type="EMBL" id="VDD56706.1"/>
    </source>
</evidence>
<name>A0A3P6G9I6_BRAOL</name>
<accession>A0A3P6G9I6</accession>
<feature type="compositionally biased region" description="Polar residues" evidence="1">
    <location>
        <begin position="114"/>
        <end position="123"/>
    </location>
</feature>
<reference evidence="2" key="1">
    <citation type="submission" date="2018-11" db="EMBL/GenBank/DDBJ databases">
        <authorList>
            <consortium name="Genoscope - CEA"/>
            <person name="William W."/>
        </authorList>
    </citation>
    <scope>NUCLEOTIDE SEQUENCE</scope>
</reference>
<feature type="compositionally biased region" description="Basic and acidic residues" evidence="1">
    <location>
        <begin position="80"/>
        <end position="101"/>
    </location>
</feature>
<organism evidence="2">
    <name type="scientific">Brassica oleracea</name>
    <name type="common">Wild cabbage</name>
    <dbReference type="NCBI Taxonomy" id="3712"/>
    <lineage>
        <taxon>Eukaryota</taxon>
        <taxon>Viridiplantae</taxon>
        <taxon>Streptophyta</taxon>
        <taxon>Embryophyta</taxon>
        <taxon>Tracheophyta</taxon>
        <taxon>Spermatophyta</taxon>
        <taxon>Magnoliopsida</taxon>
        <taxon>eudicotyledons</taxon>
        <taxon>Gunneridae</taxon>
        <taxon>Pentapetalae</taxon>
        <taxon>rosids</taxon>
        <taxon>malvids</taxon>
        <taxon>Brassicales</taxon>
        <taxon>Brassicaceae</taxon>
        <taxon>Brassiceae</taxon>
        <taxon>Brassica</taxon>
    </lineage>
</organism>
<sequence>MSQRVPQEPRVSDASLDKPYNHRLDRHGRPFGSRVSSASLRPPGPRNKITPDINQPRRSQEKVKSPDVNQQDHSYTSPPDTRRMSNQYDERERGNRRETRCRSPNLQWRPKSPVLNQEATPPSASFQVPNHLERNLAVEDFPLLPQAQSREEVMEDLRVVTLQYMNVPDPVEREARKLRVLQSELNGVVEETANHILQASSSNVLTRTATQPVVTFNELISQDNDSEEALGLHQDSREHQDYPQDRTKLQFQLQQLLLHLQ</sequence>
<gene>
    <name evidence="2" type="ORF">BOLC8T49935H</name>
</gene>
<feature type="region of interest" description="Disordered" evidence="1">
    <location>
        <begin position="1"/>
        <end position="123"/>
    </location>
</feature>
<dbReference type="AlphaFoldDB" id="A0A3P6G9I6"/>
<evidence type="ECO:0000256" key="1">
    <source>
        <dbReference type="SAM" id="MobiDB-lite"/>
    </source>
</evidence>